<evidence type="ECO:0000313" key="3">
    <source>
        <dbReference type="Proteomes" id="UP000186922"/>
    </source>
</evidence>
<organism evidence="2 3">
    <name type="scientific">Ramazzottius varieornatus</name>
    <name type="common">Water bear</name>
    <name type="synonym">Tardigrade</name>
    <dbReference type="NCBI Taxonomy" id="947166"/>
    <lineage>
        <taxon>Eukaryota</taxon>
        <taxon>Metazoa</taxon>
        <taxon>Ecdysozoa</taxon>
        <taxon>Tardigrada</taxon>
        <taxon>Eutardigrada</taxon>
        <taxon>Parachela</taxon>
        <taxon>Hypsibioidea</taxon>
        <taxon>Ramazzottiidae</taxon>
        <taxon>Ramazzottius</taxon>
    </lineage>
</organism>
<keyword evidence="3" id="KW-1185">Reference proteome</keyword>
<proteinExistence type="predicted"/>
<feature type="region of interest" description="Disordered" evidence="1">
    <location>
        <begin position="57"/>
        <end position="89"/>
    </location>
</feature>
<evidence type="ECO:0000256" key="1">
    <source>
        <dbReference type="SAM" id="MobiDB-lite"/>
    </source>
</evidence>
<comment type="caution">
    <text evidence="2">The sequence shown here is derived from an EMBL/GenBank/DDBJ whole genome shotgun (WGS) entry which is preliminary data.</text>
</comment>
<sequence length="89" mass="10005">MANRYAVAQLPNSHDEKQDGPQMGYRHPIECFGEGNKCQTRAFFRYHINSHIHLTSQVSQHGKHGHSGDNTGGGVCHRHNHCISENSNK</sequence>
<dbReference type="Proteomes" id="UP000186922">
    <property type="component" value="Unassembled WGS sequence"/>
</dbReference>
<feature type="region of interest" description="Disordered" evidence="1">
    <location>
        <begin position="1"/>
        <end position="22"/>
    </location>
</feature>
<accession>A0A1D1W5C4</accession>
<evidence type="ECO:0000313" key="2">
    <source>
        <dbReference type="EMBL" id="GAV06179.1"/>
    </source>
</evidence>
<protein>
    <submittedName>
        <fullName evidence="2">Uncharacterized protein</fullName>
    </submittedName>
</protein>
<name>A0A1D1W5C4_RAMVA</name>
<gene>
    <name evidence="2" type="primary">RvY_16206-1</name>
    <name evidence="2" type="synonym">RvY_16206.1</name>
    <name evidence="2" type="ORF">RvY_16206</name>
</gene>
<dbReference type="EMBL" id="BDGG01000013">
    <property type="protein sequence ID" value="GAV06179.1"/>
    <property type="molecule type" value="Genomic_DNA"/>
</dbReference>
<reference evidence="2 3" key="1">
    <citation type="journal article" date="2016" name="Nat. Commun.">
        <title>Extremotolerant tardigrade genome and improved radiotolerance of human cultured cells by tardigrade-unique protein.</title>
        <authorList>
            <person name="Hashimoto T."/>
            <person name="Horikawa D.D."/>
            <person name="Saito Y."/>
            <person name="Kuwahara H."/>
            <person name="Kozuka-Hata H."/>
            <person name="Shin-I T."/>
            <person name="Minakuchi Y."/>
            <person name="Ohishi K."/>
            <person name="Motoyama A."/>
            <person name="Aizu T."/>
            <person name="Enomoto A."/>
            <person name="Kondo K."/>
            <person name="Tanaka S."/>
            <person name="Hara Y."/>
            <person name="Koshikawa S."/>
            <person name="Sagara H."/>
            <person name="Miura T."/>
            <person name="Yokobori S."/>
            <person name="Miyagawa K."/>
            <person name="Suzuki Y."/>
            <person name="Kubo T."/>
            <person name="Oyama M."/>
            <person name="Kohara Y."/>
            <person name="Fujiyama A."/>
            <person name="Arakawa K."/>
            <person name="Katayama T."/>
            <person name="Toyoda A."/>
            <person name="Kunieda T."/>
        </authorList>
    </citation>
    <scope>NUCLEOTIDE SEQUENCE [LARGE SCALE GENOMIC DNA]</scope>
    <source>
        <strain evidence="2 3">YOKOZUNA-1</strain>
    </source>
</reference>
<dbReference type="AlphaFoldDB" id="A0A1D1W5C4"/>